<feature type="domain" description="Tail sheath protein C-terminal" evidence="3">
    <location>
        <begin position="476"/>
        <end position="578"/>
    </location>
</feature>
<evidence type="ECO:0000256" key="1">
    <source>
        <dbReference type="ARBA" id="ARBA00008005"/>
    </source>
</evidence>
<organism evidence="4">
    <name type="scientific">Sphingomonas psychrotolerans</name>
    <dbReference type="NCBI Taxonomy" id="1327635"/>
    <lineage>
        <taxon>Bacteria</taxon>
        <taxon>Pseudomonadati</taxon>
        <taxon>Pseudomonadota</taxon>
        <taxon>Alphaproteobacteria</taxon>
        <taxon>Sphingomonadales</taxon>
        <taxon>Sphingomonadaceae</taxon>
        <taxon>Sphingomonas</taxon>
    </lineage>
</organism>
<dbReference type="Pfam" id="PF04984">
    <property type="entry name" value="Phage_sheath_1"/>
    <property type="match status" value="1"/>
</dbReference>
<evidence type="ECO:0000259" key="3">
    <source>
        <dbReference type="Pfam" id="PF17482"/>
    </source>
</evidence>
<accession>A0ABU3NBP9</accession>
<dbReference type="Pfam" id="PF17482">
    <property type="entry name" value="Phage_sheath_1C"/>
    <property type="match status" value="1"/>
</dbReference>
<name>A0ABU3NBP9_9SPHN</name>
<reference evidence="4" key="1">
    <citation type="submission" date="2022-04" db="EMBL/GenBank/DDBJ databases">
        <title>Tomato heritable bacteria conferring resistance against bacterial wilt.</title>
        <authorList>
            <person name="Yin J."/>
        </authorList>
    </citation>
    <scope>NUCLEOTIDE SEQUENCE</scope>
    <source>
        <strain evidence="4">Cra20</strain>
    </source>
</reference>
<dbReference type="EMBL" id="JALMLT010000006">
    <property type="protein sequence ID" value="MDT8760906.1"/>
    <property type="molecule type" value="Genomic_DNA"/>
</dbReference>
<dbReference type="InterPro" id="IPR052042">
    <property type="entry name" value="Tail_sheath_structural"/>
</dbReference>
<comment type="caution">
    <text evidence="4">The sequence shown here is derived from an EMBL/GenBank/DDBJ whole genome shotgun (WGS) entry which is preliminary data.</text>
</comment>
<gene>
    <name evidence="4" type="ORF">MZO42_19575</name>
</gene>
<dbReference type="Gene3D" id="3.40.50.11780">
    <property type="match status" value="2"/>
</dbReference>
<evidence type="ECO:0000259" key="2">
    <source>
        <dbReference type="Pfam" id="PF04984"/>
    </source>
</evidence>
<comment type="similarity">
    <text evidence="1">Belongs to the myoviridae tail sheath protein family.</text>
</comment>
<dbReference type="PANTHER" id="PTHR35861">
    <property type="match status" value="1"/>
</dbReference>
<feature type="domain" description="Tail sheath protein subtilisin-like" evidence="2">
    <location>
        <begin position="397"/>
        <end position="467"/>
    </location>
</feature>
<evidence type="ECO:0000313" key="4">
    <source>
        <dbReference type="EMBL" id="MDT8760906.1"/>
    </source>
</evidence>
<dbReference type="PANTHER" id="PTHR35861:SF1">
    <property type="entry name" value="PHAGE TAIL SHEATH PROTEIN"/>
    <property type="match status" value="1"/>
</dbReference>
<dbReference type="InterPro" id="IPR035089">
    <property type="entry name" value="Phage_sheath_subtilisin"/>
</dbReference>
<protein>
    <submittedName>
        <fullName evidence="4">Phage tail sheath subtilisin-like domain-containing protein</fullName>
    </submittedName>
</protein>
<sequence length="586" mass="62331">MPAALSYPGVYIEEVPSGVRTITGVATSIAAFVGRTATGPINEPVVVNSFGDFERRFGGLSLDRPLSYAVRDFYVNGGGQALIVRLFSDPAVPDDAVAKLNVDGLVLAAASPGIWGRKLRATIDADVSDEIRTRLGLAPADALFNLTLRYGNISEKFLNVSVADNPRRIDRVLAAQSNLAVWSSSTPPNPVTDKLPLLAKAVTAREALEEALAAAPPVPADIDKARSDLAKAQLALSDAASQAEAELATAIASGNLANIATARDKVKTAETAMKGSEGEPLDAAAYIGTQADKTGIYALDSADLFNLLCIPPDVRTESIDPAVYQSAMEYCRRHRAMLLVDSPFEWSANPVTAPADAVAGLPALGLSGEGARNAALYFPPLLEADPLRDGQTDIFVPCGAVAGIMARTDSTRGVWKAPAGLDAAINGIQGLVVKLNDAENGMLNPLGINCLRAFPTNGRVVWGARTLRGADQLGDEYKYVSVRRTALFIEESLYRGTQWVVFEPNDEPLWSQIRLNVGAFMNGLFRQGAFQGKTPAEAYFVKCDKETTPQNDINLGIVNIVVGFAPLKPAEFVIVKLQQIAGQIQV</sequence>
<dbReference type="InterPro" id="IPR020287">
    <property type="entry name" value="Tail_sheath_C"/>
</dbReference>
<proteinExistence type="inferred from homology"/>